<dbReference type="RefSeq" id="WP_186904289.1">
    <property type="nucleotide sequence ID" value="NZ_JACOGD010000006.1"/>
</dbReference>
<sequence>MKPFPSVNVDMATKLIRPYSRRLLRQGCLLLCSAVLLQSRAALAAEPLRLSFCYDSAVTQLWLTHNGRGVLNRLLGIAQEKLNLRIQLDPLPWKRCLRDVSMGLRSGAVDGSYSEERAAYAYYPGTPQGKLDVSRRLRYGTYALYRVRGTDVDWDGKHFFNLNGPVVAQIGYSVIKDLSNLGVATDETPGTVDVVMRKLLAGRAQVAAVFAEEGDRLLKGPPYAGAIERLPIPLIEKPYFLLVNKEVYHTHPERIEQLWTTLAQLREELENQTAPKKKNGRP</sequence>
<dbReference type="SUPFAM" id="SSF53850">
    <property type="entry name" value="Periplasmic binding protein-like II"/>
    <property type="match status" value="1"/>
</dbReference>
<dbReference type="Proteomes" id="UP000654304">
    <property type="component" value="Unassembled WGS sequence"/>
</dbReference>
<evidence type="ECO:0000313" key="2">
    <source>
        <dbReference type="EMBL" id="MBC3932665.1"/>
    </source>
</evidence>
<gene>
    <name evidence="2" type="ORF">H8K43_13330</name>
</gene>
<keyword evidence="3" id="KW-1185">Reference proteome</keyword>
<dbReference type="EMBL" id="JACOGD010000006">
    <property type="protein sequence ID" value="MBC3932665.1"/>
    <property type="molecule type" value="Genomic_DNA"/>
</dbReference>
<feature type="chain" id="PRO_5045360766" evidence="1">
    <location>
        <begin position="45"/>
        <end position="282"/>
    </location>
</feature>
<keyword evidence="1" id="KW-0732">Signal</keyword>
<feature type="signal peptide" evidence="1">
    <location>
        <begin position="1"/>
        <end position="44"/>
    </location>
</feature>
<name>A0ABR7A6Z8_9BURK</name>
<organism evidence="2 3">
    <name type="scientific">Undibacterium curvum</name>
    <dbReference type="NCBI Taxonomy" id="2762294"/>
    <lineage>
        <taxon>Bacteria</taxon>
        <taxon>Pseudomonadati</taxon>
        <taxon>Pseudomonadota</taxon>
        <taxon>Betaproteobacteria</taxon>
        <taxon>Burkholderiales</taxon>
        <taxon>Oxalobacteraceae</taxon>
        <taxon>Undibacterium</taxon>
    </lineage>
</organism>
<protein>
    <submittedName>
        <fullName evidence="2">Uncharacterized protein</fullName>
    </submittedName>
</protein>
<comment type="caution">
    <text evidence="2">The sequence shown here is derived from an EMBL/GenBank/DDBJ whole genome shotgun (WGS) entry which is preliminary data.</text>
</comment>
<accession>A0ABR7A6Z8</accession>
<reference evidence="2 3" key="1">
    <citation type="submission" date="2020-08" db="EMBL/GenBank/DDBJ databases">
        <title>Novel species isolated from subtropical streams in China.</title>
        <authorList>
            <person name="Lu H."/>
        </authorList>
    </citation>
    <scope>NUCLEOTIDE SEQUENCE [LARGE SCALE GENOMIC DNA]</scope>
    <source>
        <strain evidence="2 3">CY22W</strain>
    </source>
</reference>
<proteinExistence type="predicted"/>
<evidence type="ECO:0000256" key="1">
    <source>
        <dbReference type="SAM" id="SignalP"/>
    </source>
</evidence>
<evidence type="ECO:0000313" key="3">
    <source>
        <dbReference type="Proteomes" id="UP000654304"/>
    </source>
</evidence>